<proteinExistence type="predicted"/>
<evidence type="ECO:0000313" key="2">
    <source>
        <dbReference type="EMBL" id="ANH76540.1"/>
    </source>
</evidence>
<dbReference type="EMBL" id="CP012606">
    <property type="protein sequence ID" value="ANH76540.1"/>
    <property type="molecule type" value="Genomic_DNA"/>
</dbReference>
<dbReference type="AlphaFoldDB" id="A0A848P3U6"/>
<evidence type="ECO:0000313" key="4">
    <source>
        <dbReference type="Proteomes" id="UP000077927"/>
    </source>
</evidence>
<feature type="compositionally biased region" description="Basic and acidic residues" evidence="1">
    <location>
        <begin position="1"/>
        <end position="10"/>
    </location>
</feature>
<accession>A0A848P3U6</accession>
<evidence type="ECO:0000313" key="3">
    <source>
        <dbReference type="EMBL" id="NMV39995.1"/>
    </source>
</evidence>
<dbReference type="Proteomes" id="UP000077927">
    <property type="component" value="Chromosome 2"/>
</dbReference>
<dbReference type="GeneID" id="61530219"/>
<dbReference type="RefSeq" id="WP_021192595.1">
    <property type="nucleotide sequence ID" value="NZ_CP012606.1"/>
</dbReference>
<name>A0A848P3U6_9RALS</name>
<feature type="region of interest" description="Disordered" evidence="1">
    <location>
        <begin position="1"/>
        <end position="57"/>
    </location>
</feature>
<dbReference type="EMBL" id="JABBZM010000018">
    <property type="protein sequence ID" value="NMV39995.1"/>
    <property type="molecule type" value="Genomic_DNA"/>
</dbReference>
<reference evidence="3 5" key="2">
    <citation type="submission" date="2020-04" db="EMBL/GenBank/DDBJ databases">
        <title>Ralstonia insidiosa genome sequencing and assembly.</title>
        <authorList>
            <person name="Martins R.C.R."/>
            <person name="Perdigao-Neto L.V."/>
            <person name="Levin A.S.S."/>
            <person name="Costa S.F."/>
        </authorList>
    </citation>
    <scope>NUCLEOTIDE SEQUENCE [LARGE SCALE GENOMIC DNA]</scope>
    <source>
        <strain evidence="3 5">5047</strain>
    </source>
</reference>
<protein>
    <submittedName>
        <fullName evidence="3">Uncharacterized protein</fullName>
    </submittedName>
</protein>
<evidence type="ECO:0000313" key="5">
    <source>
        <dbReference type="Proteomes" id="UP000575469"/>
    </source>
</evidence>
<dbReference type="KEGG" id="rin:ACS15_4174"/>
<evidence type="ECO:0000256" key="1">
    <source>
        <dbReference type="SAM" id="MobiDB-lite"/>
    </source>
</evidence>
<sequence length="57" mass="6197">MKKTDLEKLKGLKIANNLKRDSQRTGKPGQGTGKAIPQNKLLKALLGKPAEDDPKKS</sequence>
<dbReference type="Proteomes" id="UP000575469">
    <property type="component" value="Unassembled WGS sequence"/>
</dbReference>
<gene>
    <name evidence="2" type="ORF">ACS15_4174</name>
    <name evidence="3" type="ORF">HGR00_18965</name>
</gene>
<reference evidence="2 4" key="1">
    <citation type="submission" date="2015-09" db="EMBL/GenBank/DDBJ databases">
        <authorList>
            <person name="Xu Y."/>
            <person name="Nagy A."/>
            <person name="Liu N.T."/>
            <person name="Nou X."/>
        </authorList>
    </citation>
    <scope>NUCLEOTIDE SEQUENCE [LARGE SCALE GENOMIC DNA]</scope>
    <source>
        <strain evidence="2 4">FC1138</strain>
    </source>
</reference>
<organism evidence="3 5">
    <name type="scientific">Ralstonia insidiosa</name>
    <dbReference type="NCBI Taxonomy" id="190721"/>
    <lineage>
        <taxon>Bacteria</taxon>
        <taxon>Pseudomonadati</taxon>
        <taxon>Pseudomonadota</taxon>
        <taxon>Betaproteobacteria</taxon>
        <taxon>Burkholderiales</taxon>
        <taxon>Burkholderiaceae</taxon>
        <taxon>Ralstonia</taxon>
    </lineage>
</organism>